<dbReference type="Proteomes" id="UP001610818">
    <property type="component" value="Unassembled WGS sequence"/>
</dbReference>
<proteinExistence type="predicted"/>
<accession>A0ABW7QPY2</accession>
<feature type="domain" description="Aminoglycoside phosphotransferase" evidence="1">
    <location>
        <begin position="34"/>
        <end position="287"/>
    </location>
</feature>
<dbReference type="InterPro" id="IPR011009">
    <property type="entry name" value="Kinase-like_dom_sf"/>
</dbReference>
<dbReference type="PANTHER" id="PTHR21310:SF15">
    <property type="entry name" value="AMINOGLYCOSIDE PHOSPHOTRANSFERASE DOMAIN-CONTAINING PROTEIN"/>
    <property type="match status" value="1"/>
</dbReference>
<reference evidence="2 3" key="1">
    <citation type="submission" date="2024-10" db="EMBL/GenBank/DDBJ databases">
        <title>The Natural Products Discovery Center: Release of the First 8490 Sequenced Strains for Exploring Actinobacteria Biosynthetic Diversity.</title>
        <authorList>
            <person name="Kalkreuter E."/>
            <person name="Kautsar S.A."/>
            <person name="Yang D."/>
            <person name="Bader C.D."/>
            <person name="Teijaro C.N."/>
            <person name="Fluegel L."/>
            <person name="Davis C.M."/>
            <person name="Simpson J.R."/>
            <person name="Lauterbach L."/>
            <person name="Steele A.D."/>
            <person name="Gui C."/>
            <person name="Meng S."/>
            <person name="Li G."/>
            <person name="Viehrig K."/>
            <person name="Ye F."/>
            <person name="Su P."/>
            <person name="Kiefer A.F."/>
            <person name="Nichols A."/>
            <person name="Cepeda A.J."/>
            <person name="Yan W."/>
            <person name="Fan B."/>
            <person name="Jiang Y."/>
            <person name="Adhikari A."/>
            <person name="Zheng C.-J."/>
            <person name="Schuster L."/>
            <person name="Cowan T.M."/>
            <person name="Smanski M.J."/>
            <person name="Chevrette M.G."/>
            <person name="De Carvalho L.P.S."/>
            <person name="Shen B."/>
        </authorList>
    </citation>
    <scope>NUCLEOTIDE SEQUENCE [LARGE SCALE GENOMIC DNA]</scope>
    <source>
        <strain evidence="2 3">NPDC017990</strain>
    </source>
</reference>
<dbReference type="Pfam" id="PF01636">
    <property type="entry name" value="APH"/>
    <property type="match status" value="1"/>
</dbReference>
<organism evidence="2 3">
    <name type="scientific">Streptomyces longisporoflavus</name>
    <dbReference type="NCBI Taxonomy" id="28044"/>
    <lineage>
        <taxon>Bacteria</taxon>
        <taxon>Bacillati</taxon>
        <taxon>Actinomycetota</taxon>
        <taxon>Actinomycetes</taxon>
        <taxon>Kitasatosporales</taxon>
        <taxon>Streptomycetaceae</taxon>
        <taxon>Streptomyces</taxon>
    </lineage>
</organism>
<keyword evidence="3" id="KW-1185">Reference proteome</keyword>
<name>A0ABW7QPY2_9ACTN</name>
<dbReference type="PANTHER" id="PTHR21310">
    <property type="entry name" value="AMINOGLYCOSIDE PHOSPHOTRANSFERASE-RELATED-RELATED"/>
    <property type="match status" value="1"/>
</dbReference>
<dbReference type="EMBL" id="JBIRGQ010000003">
    <property type="protein sequence ID" value="MFH8547026.1"/>
    <property type="molecule type" value="Genomic_DNA"/>
</dbReference>
<gene>
    <name evidence="2" type="ORF">ACH4F9_18660</name>
</gene>
<dbReference type="Gene3D" id="3.90.1200.10">
    <property type="match status" value="1"/>
</dbReference>
<protein>
    <submittedName>
        <fullName evidence="2">Phosphotransferase family protein</fullName>
    </submittedName>
</protein>
<evidence type="ECO:0000259" key="1">
    <source>
        <dbReference type="Pfam" id="PF01636"/>
    </source>
</evidence>
<dbReference type="InterPro" id="IPR002575">
    <property type="entry name" value="Aminoglycoside_PTrfase"/>
</dbReference>
<evidence type="ECO:0000313" key="2">
    <source>
        <dbReference type="EMBL" id="MFH8547026.1"/>
    </source>
</evidence>
<dbReference type="InterPro" id="IPR051678">
    <property type="entry name" value="AGP_Transferase"/>
</dbReference>
<comment type="caution">
    <text evidence="2">The sequence shown here is derived from an EMBL/GenBank/DDBJ whole genome shotgun (WGS) entry which is preliminary data.</text>
</comment>
<sequence>MEQHGGVPVDPVLEPSVAGALAAAGVAADEVAKCAPLTGGTYNTVRRVTLRDARRWVVKLPPSSSGAPSLSLSYEHDLLRGESVYYGAAAAVHQAPVPQVVHAGLDGELSEVSHLVMTERPGTPWHTVDAELTTEERARLREELGGIVARLNAVTGNGFGYPSGVFGPPAATWREAFTAMARAVLHDAGRYDARLPRPVPDVRKILASADGVLDEVTRPALVHFDLWQGNLLLDGAPGARTIGGVIDGERMFWGDPVAELVSLALFDDIEEDEALLAGYARAGGDVRFTESVRLRLNLYRCYLYLIMLVEVVPRRYSREQRERAWRHAGRGLTQALIAVQEATGSRL</sequence>
<dbReference type="RefSeq" id="WP_397712883.1">
    <property type="nucleotide sequence ID" value="NZ_JBIRGN010000003.1"/>
</dbReference>
<evidence type="ECO:0000313" key="3">
    <source>
        <dbReference type="Proteomes" id="UP001610818"/>
    </source>
</evidence>
<dbReference type="SUPFAM" id="SSF56112">
    <property type="entry name" value="Protein kinase-like (PK-like)"/>
    <property type="match status" value="1"/>
</dbReference>